<evidence type="ECO:0000259" key="4">
    <source>
        <dbReference type="PROSITE" id="PS50404"/>
    </source>
</evidence>
<evidence type="ECO:0000313" key="6">
    <source>
        <dbReference type="EMBL" id="KJV08785.1"/>
    </source>
</evidence>
<dbReference type="AlphaFoldDB" id="A0A0F3IPW1"/>
<dbReference type="InterPro" id="IPR036249">
    <property type="entry name" value="Thioredoxin-like_sf"/>
</dbReference>
<dbReference type="SFLD" id="SFLDS00019">
    <property type="entry name" value="Glutathione_Transferase_(cytos"/>
    <property type="match status" value="1"/>
</dbReference>
<sequence>MAIRLHSFALSGHSHRATLLLSLLNLPYTDVPVDLKSGAHKTPAFLAMNPFGQVPVLEDGETVLFDSNAILVYLAQTYDPARTWYPQEPVAAARVQQWLSVAAGLIAFGPAAARLVTVFGAKLDHDRAKLIAAGVLSVLDGQLASRAFVTGPTPTVADVSLYAYIAHAPEGEVSLEPYPSIRAWLTRIEALPGFVAMPATKTGFAA</sequence>
<dbReference type="SFLD" id="SFLDG01151">
    <property type="entry name" value="Main.2:_Nu-like"/>
    <property type="match status" value="1"/>
</dbReference>
<keyword evidence="2 6" id="KW-0808">Transferase</keyword>
<dbReference type="Gene3D" id="3.40.30.10">
    <property type="entry name" value="Glutaredoxin"/>
    <property type="match status" value="1"/>
</dbReference>
<dbReference type="Proteomes" id="UP000033774">
    <property type="component" value="Unassembled WGS sequence"/>
</dbReference>
<evidence type="ECO:0000313" key="7">
    <source>
        <dbReference type="Proteomes" id="UP000033774"/>
    </source>
</evidence>
<dbReference type="Pfam" id="PF02798">
    <property type="entry name" value="GST_N"/>
    <property type="match status" value="1"/>
</dbReference>
<evidence type="ECO:0000256" key="2">
    <source>
        <dbReference type="ARBA" id="ARBA00022679"/>
    </source>
</evidence>
<evidence type="ECO:0000256" key="1">
    <source>
        <dbReference type="ARBA" id="ARBA00007409"/>
    </source>
</evidence>
<organism evidence="6 7">
    <name type="scientific">Elstera litoralis</name>
    <dbReference type="NCBI Taxonomy" id="552518"/>
    <lineage>
        <taxon>Bacteria</taxon>
        <taxon>Pseudomonadati</taxon>
        <taxon>Pseudomonadota</taxon>
        <taxon>Alphaproteobacteria</taxon>
        <taxon>Rhodospirillales</taxon>
        <taxon>Rhodospirillaceae</taxon>
        <taxon>Elstera</taxon>
    </lineage>
</organism>
<dbReference type="InterPro" id="IPR004045">
    <property type="entry name" value="Glutathione_S-Trfase_N"/>
</dbReference>
<accession>A0A0F3IPW1</accession>
<dbReference type="FunFam" id="3.40.30.10:FF:000039">
    <property type="entry name" value="Glutathione S-transferase domain"/>
    <property type="match status" value="1"/>
</dbReference>
<dbReference type="InterPro" id="IPR010987">
    <property type="entry name" value="Glutathione-S-Trfase_C-like"/>
</dbReference>
<dbReference type="InterPro" id="IPR040079">
    <property type="entry name" value="Glutathione_S-Trfase"/>
</dbReference>
<dbReference type="OrthoDB" id="9810080at2"/>
<feature type="domain" description="GST N-terminal" evidence="4">
    <location>
        <begin position="1"/>
        <end position="82"/>
    </location>
</feature>
<reference evidence="6 7" key="1">
    <citation type="submission" date="2015-03" db="EMBL/GenBank/DDBJ databases">
        <title>Draft genome sequence of Elstera litoralis.</title>
        <authorList>
            <person name="Rahalkar M.C."/>
            <person name="Dhakephalkar P.K."/>
            <person name="Pore S.D."/>
            <person name="Arora P."/>
            <person name="Kapse N.G."/>
            <person name="Pandit P.S."/>
        </authorList>
    </citation>
    <scope>NUCLEOTIDE SEQUENCE [LARGE SCALE GENOMIC DNA]</scope>
    <source>
        <strain evidence="6 7">Dia-1</strain>
    </source>
</reference>
<feature type="domain" description="GST C-terminal" evidence="5">
    <location>
        <begin position="88"/>
        <end position="206"/>
    </location>
</feature>
<dbReference type="InterPro" id="IPR004046">
    <property type="entry name" value="GST_C"/>
</dbReference>
<dbReference type="CDD" id="cd03206">
    <property type="entry name" value="GST_C_7"/>
    <property type="match status" value="1"/>
</dbReference>
<dbReference type="Pfam" id="PF00043">
    <property type="entry name" value="GST_C"/>
    <property type="match status" value="1"/>
</dbReference>
<dbReference type="PANTHER" id="PTHR44051">
    <property type="entry name" value="GLUTATHIONE S-TRANSFERASE-RELATED"/>
    <property type="match status" value="1"/>
</dbReference>
<dbReference type="PANTHER" id="PTHR44051:SF2">
    <property type="entry name" value="HYPOTHETICAL GLUTATHIONE S-TRANSFERASE LIKE PROTEIN"/>
    <property type="match status" value="1"/>
</dbReference>
<dbReference type="SFLD" id="SFLDG00358">
    <property type="entry name" value="Main_(cytGST)"/>
    <property type="match status" value="1"/>
</dbReference>
<dbReference type="PROSITE" id="PS50405">
    <property type="entry name" value="GST_CTER"/>
    <property type="match status" value="1"/>
</dbReference>
<comment type="caution">
    <text evidence="6">The sequence shown here is derived from an EMBL/GenBank/DDBJ whole genome shotgun (WGS) entry which is preliminary data.</text>
</comment>
<dbReference type="RefSeq" id="WP_045776671.1">
    <property type="nucleotide sequence ID" value="NZ_LAJY01000447.1"/>
</dbReference>
<dbReference type="SUPFAM" id="SSF52833">
    <property type="entry name" value="Thioredoxin-like"/>
    <property type="match status" value="1"/>
</dbReference>
<proteinExistence type="inferred from homology"/>
<dbReference type="PROSITE" id="PS50404">
    <property type="entry name" value="GST_NTER"/>
    <property type="match status" value="1"/>
</dbReference>
<dbReference type="EMBL" id="LAJY01000447">
    <property type="protein sequence ID" value="KJV08785.1"/>
    <property type="molecule type" value="Genomic_DNA"/>
</dbReference>
<keyword evidence="7" id="KW-1185">Reference proteome</keyword>
<dbReference type="Gene3D" id="1.20.1050.10">
    <property type="match status" value="1"/>
</dbReference>
<dbReference type="GO" id="GO:0016740">
    <property type="term" value="F:transferase activity"/>
    <property type="evidence" value="ECO:0007669"/>
    <property type="project" value="UniProtKB-KW"/>
</dbReference>
<dbReference type="SUPFAM" id="SSF47616">
    <property type="entry name" value="GST C-terminal domain-like"/>
    <property type="match status" value="1"/>
</dbReference>
<evidence type="ECO:0000259" key="5">
    <source>
        <dbReference type="PROSITE" id="PS50405"/>
    </source>
</evidence>
<dbReference type="InterPro" id="IPR036282">
    <property type="entry name" value="Glutathione-S-Trfase_C_sf"/>
</dbReference>
<comment type="similarity">
    <text evidence="1 3">Belongs to the GST superfamily.</text>
</comment>
<protein>
    <submittedName>
        <fullName evidence="6">Glutathione S-transferase</fullName>
    </submittedName>
</protein>
<gene>
    <name evidence="6" type="ORF">VZ95_15545</name>
</gene>
<dbReference type="PATRIC" id="fig|552518.3.peg.2955"/>
<name>A0A0F3IPW1_9PROT</name>
<dbReference type="CDD" id="cd03056">
    <property type="entry name" value="GST_N_4"/>
    <property type="match status" value="1"/>
</dbReference>
<evidence type="ECO:0000256" key="3">
    <source>
        <dbReference type="RuleBase" id="RU003494"/>
    </source>
</evidence>